<dbReference type="InterPro" id="IPR001584">
    <property type="entry name" value="Integrase_cat-core"/>
</dbReference>
<evidence type="ECO:0000256" key="13">
    <source>
        <dbReference type="ARBA" id="ARBA00023125"/>
    </source>
</evidence>
<evidence type="ECO:0000256" key="12">
    <source>
        <dbReference type="ARBA" id="ARBA00022932"/>
    </source>
</evidence>
<dbReference type="GO" id="GO:0003887">
    <property type="term" value="F:DNA-directed DNA polymerase activity"/>
    <property type="evidence" value="ECO:0007669"/>
    <property type="project" value="UniProtKB-KW"/>
</dbReference>
<keyword evidence="13" id="KW-0238">DNA-binding</keyword>
<keyword evidence="11" id="KW-0695">RNA-directed DNA polymerase</keyword>
<dbReference type="Pfam" id="PF17921">
    <property type="entry name" value="Integrase_H2C2"/>
    <property type="match status" value="1"/>
</dbReference>
<dbReference type="InterPro" id="IPR041373">
    <property type="entry name" value="RT_RNaseH"/>
</dbReference>
<evidence type="ECO:0000256" key="11">
    <source>
        <dbReference type="ARBA" id="ARBA00022918"/>
    </source>
</evidence>
<dbReference type="GO" id="GO:0015074">
    <property type="term" value="P:DNA integration"/>
    <property type="evidence" value="ECO:0007669"/>
    <property type="project" value="UniProtKB-KW"/>
</dbReference>
<sequence length="510" mass="57902">MQKGHPIAFLSKALGPKNSGLSTYEKEYLAILTAVDHWCHYLQTGQFYIYTDQKSLVELCEQRLHTPWQQRVFTKLLGLRYSIIYKKGSENRVADALSRQWISTASCAAISTSSPQWLTQVVDSYSQDARAQDLMAKLSVDPTAVPHFTFKDGLLRYKQRIWLGADSTLQNKILSAFHQSAIGGHSGVPVTYKRLKQLFAWQGMKKAVHEFVTSCTICQQAKPDRSKLPGLPRSGGFNCIMVVIDSFTKYGHFLPLGHPFTAASVAKLFHDHIYKLHGMPSHLISDRDRIFTSHLWKEFFRLAGVQLCMSSAYHPQSDGQTERANQTMETFLRCFVNACPNKWSQWVSLAEYWYNNSPHSAVGRSPFEALYGYFPRHFGISVDTAIIVPDLATWLRERHLLTDLVQQHLARAKHRMKLQADKYRSERTFQVGESVYLKLQPYVQSSLADRSNQKLAFKFFGPLKIIECVGLVAYKLQLPASSALHPVFHVSQLKKAVIASTDVIPSLPNE</sequence>
<dbReference type="InterPro" id="IPR041588">
    <property type="entry name" value="Integrase_H2C2"/>
</dbReference>
<evidence type="ECO:0000256" key="4">
    <source>
        <dbReference type="ARBA" id="ARBA00022722"/>
    </source>
</evidence>
<dbReference type="InterPro" id="IPR012337">
    <property type="entry name" value="RNaseH-like_sf"/>
</dbReference>
<dbReference type="InterPro" id="IPR043502">
    <property type="entry name" value="DNA/RNA_pol_sf"/>
</dbReference>
<evidence type="ECO:0000256" key="1">
    <source>
        <dbReference type="ARBA" id="ARBA00022670"/>
    </source>
</evidence>
<dbReference type="GO" id="GO:0003964">
    <property type="term" value="F:RNA-directed DNA polymerase activity"/>
    <property type="evidence" value="ECO:0007669"/>
    <property type="project" value="UniProtKB-KW"/>
</dbReference>
<dbReference type="EMBL" id="CP144751">
    <property type="protein sequence ID" value="WVZ83842.1"/>
    <property type="molecule type" value="Genomic_DNA"/>
</dbReference>
<dbReference type="Pfam" id="PF17917">
    <property type="entry name" value="RT_RNaseH"/>
    <property type="match status" value="1"/>
</dbReference>
<keyword evidence="1" id="KW-0645">Protease</keyword>
<evidence type="ECO:0000256" key="9">
    <source>
        <dbReference type="ARBA" id="ARBA00022842"/>
    </source>
</evidence>
<dbReference type="GO" id="GO:0006508">
    <property type="term" value="P:proteolysis"/>
    <property type="evidence" value="ECO:0007669"/>
    <property type="project" value="UniProtKB-KW"/>
</dbReference>
<keyword evidence="8" id="KW-0378">Hydrolase</keyword>
<evidence type="ECO:0000256" key="5">
    <source>
        <dbReference type="ARBA" id="ARBA00022723"/>
    </source>
</evidence>
<feature type="domain" description="Integrase catalytic" evidence="15">
    <location>
        <begin position="219"/>
        <end position="374"/>
    </location>
</feature>
<evidence type="ECO:0000313" key="17">
    <source>
        <dbReference type="Proteomes" id="UP001341281"/>
    </source>
</evidence>
<dbReference type="InterPro" id="IPR036397">
    <property type="entry name" value="RNaseH_sf"/>
</dbReference>
<dbReference type="InterPro" id="IPR056924">
    <property type="entry name" value="SH3_Tf2-1"/>
</dbReference>
<dbReference type="Pfam" id="PF24626">
    <property type="entry name" value="SH3_Tf2-1"/>
    <property type="match status" value="1"/>
</dbReference>
<dbReference type="GO" id="GO:0004190">
    <property type="term" value="F:aspartic-type endopeptidase activity"/>
    <property type="evidence" value="ECO:0007669"/>
    <property type="project" value="UniProtKB-KW"/>
</dbReference>
<dbReference type="GO" id="GO:0006310">
    <property type="term" value="P:DNA recombination"/>
    <property type="evidence" value="ECO:0007669"/>
    <property type="project" value="UniProtKB-KW"/>
</dbReference>
<evidence type="ECO:0000256" key="7">
    <source>
        <dbReference type="ARBA" id="ARBA00022759"/>
    </source>
</evidence>
<evidence type="ECO:0000259" key="15">
    <source>
        <dbReference type="PROSITE" id="PS50994"/>
    </source>
</evidence>
<dbReference type="Proteomes" id="UP001341281">
    <property type="component" value="Chromosome 07"/>
</dbReference>
<evidence type="ECO:0000256" key="10">
    <source>
        <dbReference type="ARBA" id="ARBA00022908"/>
    </source>
</evidence>
<keyword evidence="2" id="KW-0808">Transferase</keyword>
<dbReference type="SUPFAM" id="SSF56672">
    <property type="entry name" value="DNA/RNA polymerases"/>
    <property type="match status" value="1"/>
</dbReference>
<protein>
    <recommendedName>
        <fullName evidence="15">Integrase catalytic domain-containing protein</fullName>
    </recommendedName>
</protein>
<reference evidence="16 17" key="1">
    <citation type="submission" date="2024-02" db="EMBL/GenBank/DDBJ databases">
        <title>High-quality chromosome-scale genome assembly of Pensacola bahiagrass (Paspalum notatum Flugge var. saurae).</title>
        <authorList>
            <person name="Vega J.M."/>
            <person name="Podio M."/>
            <person name="Orjuela J."/>
            <person name="Siena L.A."/>
            <person name="Pessino S.C."/>
            <person name="Combes M.C."/>
            <person name="Mariac C."/>
            <person name="Albertini E."/>
            <person name="Pupilli F."/>
            <person name="Ortiz J.P.A."/>
            <person name="Leblanc O."/>
        </authorList>
    </citation>
    <scope>NUCLEOTIDE SEQUENCE [LARGE SCALE GENOMIC DNA]</scope>
    <source>
        <strain evidence="16">R1</strain>
        <tissue evidence="16">Leaf</tissue>
    </source>
</reference>
<evidence type="ECO:0000256" key="8">
    <source>
        <dbReference type="ARBA" id="ARBA00022801"/>
    </source>
</evidence>
<keyword evidence="6" id="KW-0064">Aspartyl protease</keyword>
<keyword evidence="10" id="KW-0229">DNA integration</keyword>
<keyword evidence="12" id="KW-0239">DNA-directed DNA polymerase</keyword>
<keyword evidence="5" id="KW-0479">Metal-binding</keyword>
<keyword evidence="9" id="KW-0460">Magnesium</keyword>
<dbReference type="PANTHER" id="PTHR37984:SF5">
    <property type="entry name" value="PROTEIN NYNRIN-LIKE"/>
    <property type="match status" value="1"/>
</dbReference>
<dbReference type="GO" id="GO:0046872">
    <property type="term" value="F:metal ion binding"/>
    <property type="evidence" value="ECO:0007669"/>
    <property type="project" value="UniProtKB-KW"/>
</dbReference>
<evidence type="ECO:0000256" key="3">
    <source>
        <dbReference type="ARBA" id="ARBA00022695"/>
    </source>
</evidence>
<dbReference type="CDD" id="cd09274">
    <property type="entry name" value="RNase_HI_RT_Ty3"/>
    <property type="match status" value="1"/>
</dbReference>
<dbReference type="InterPro" id="IPR050951">
    <property type="entry name" value="Retrovirus_Pol_polyprotein"/>
</dbReference>
<evidence type="ECO:0000256" key="2">
    <source>
        <dbReference type="ARBA" id="ARBA00022679"/>
    </source>
</evidence>
<accession>A0AAQ3U4P6</accession>
<dbReference type="Gene3D" id="3.30.420.10">
    <property type="entry name" value="Ribonuclease H-like superfamily/Ribonuclease H"/>
    <property type="match status" value="1"/>
</dbReference>
<name>A0AAQ3U4P6_PASNO</name>
<keyword evidence="3" id="KW-0548">Nucleotidyltransferase</keyword>
<dbReference type="Gene3D" id="1.10.340.70">
    <property type="match status" value="1"/>
</dbReference>
<evidence type="ECO:0000313" key="16">
    <source>
        <dbReference type="EMBL" id="WVZ83842.1"/>
    </source>
</evidence>
<dbReference type="AlphaFoldDB" id="A0AAQ3U4P6"/>
<proteinExistence type="predicted"/>
<dbReference type="GO" id="GO:0004519">
    <property type="term" value="F:endonuclease activity"/>
    <property type="evidence" value="ECO:0007669"/>
    <property type="project" value="UniProtKB-KW"/>
</dbReference>
<keyword evidence="14" id="KW-0233">DNA recombination</keyword>
<keyword evidence="4" id="KW-0540">Nuclease</keyword>
<keyword evidence="7" id="KW-0255">Endonuclease</keyword>
<gene>
    <name evidence="16" type="ORF">U9M48_030940</name>
</gene>
<keyword evidence="17" id="KW-1185">Reference proteome</keyword>
<dbReference type="PANTHER" id="PTHR37984">
    <property type="entry name" value="PROTEIN CBG26694"/>
    <property type="match status" value="1"/>
</dbReference>
<dbReference type="SUPFAM" id="SSF53098">
    <property type="entry name" value="Ribonuclease H-like"/>
    <property type="match status" value="1"/>
</dbReference>
<organism evidence="16 17">
    <name type="scientific">Paspalum notatum var. saurae</name>
    <dbReference type="NCBI Taxonomy" id="547442"/>
    <lineage>
        <taxon>Eukaryota</taxon>
        <taxon>Viridiplantae</taxon>
        <taxon>Streptophyta</taxon>
        <taxon>Embryophyta</taxon>
        <taxon>Tracheophyta</taxon>
        <taxon>Spermatophyta</taxon>
        <taxon>Magnoliopsida</taxon>
        <taxon>Liliopsida</taxon>
        <taxon>Poales</taxon>
        <taxon>Poaceae</taxon>
        <taxon>PACMAD clade</taxon>
        <taxon>Panicoideae</taxon>
        <taxon>Andropogonodae</taxon>
        <taxon>Paspaleae</taxon>
        <taxon>Paspalinae</taxon>
        <taxon>Paspalum</taxon>
    </lineage>
</organism>
<dbReference type="PROSITE" id="PS50994">
    <property type="entry name" value="INTEGRASE"/>
    <property type="match status" value="1"/>
</dbReference>
<evidence type="ECO:0000256" key="6">
    <source>
        <dbReference type="ARBA" id="ARBA00022750"/>
    </source>
</evidence>
<dbReference type="GO" id="GO:0003677">
    <property type="term" value="F:DNA binding"/>
    <property type="evidence" value="ECO:0007669"/>
    <property type="project" value="UniProtKB-KW"/>
</dbReference>
<evidence type="ECO:0000256" key="14">
    <source>
        <dbReference type="ARBA" id="ARBA00023172"/>
    </source>
</evidence>